<dbReference type="OrthoDB" id="10054521at2759"/>
<feature type="compositionally biased region" description="Basic and acidic residues" evidence="1">
    <location>
        <begin position="208"/>
        <end position="221"/>
    </location>
</feature>
<evidence type="ECO:0000313" key="4">
    <source>
        <dbReference type="Proteomes" id="UP000663829"/>
    </source>
</evidence>
<dbReference type="EMBL" id="CAJNOQ010014893">
    <property type="protein sequence ID" value="CAF1350621.1"/>
    <property type="molecule type" value="Genomic_DNA"/>
</dbReference>
<dbReference type="AlphaFoldDB" id="A0A815HD29"/>
<proteinExistence type="predicted"/>
<dbReference type="EMBL" id="CAJOBC010064208">
    <property type="protein sequence ID" value="CAF4220333.1"/>
    <property type="molecule type" value="Genomic_DNA"/>
</dbReference>
<evidence type="ECO:0000313" key="3">
    <source>
        <dbReference type="EMBL" id="CAF4220333.1"/>
    </source>
</evidence>
<dbReference type="Proteomes" id="UP000663829">
    <property type="component" value="Unassembled WGS sequence"/>
</dbReference>
<gene>
    <name evidence="2" type="ORF">GPM918_LOCUS30890</name>
    <name evidence="3" type="ORF">SRO942_LOCUS31516</name>
</gene>
<sequence length="243" mass="28756">MIIMLKLYSTTEGRDPVNKIIGDSSLENKFDHNPNDVNEQFRIRTHLEYVENIIRNQSPLSLMKLNALNHLNEYWKRGQFPTHNHFQQQRLPRFIDHNGIHCAAGYMILKSPGFEYLPNKINARYEYSFIDQIANSTDNHLNKWMNMYEFNVNELSMIQPTYEFLNRRQSEKRDMSSKEQSQVKNNSLDEKEKLSQSTKVIQPPTISKPDRRQPEERDISSKEQFQVKNNSLDEEEKSSQSTK</sequence>
<evidence type="ECO:0000256" key="1">
    <source>
        <dbReference type="SAM" id="MobiDB-lite"/>
    </source>
</evidence>
<comment type="caution">
    <text evidence="2">The sequence shown here is derived from an EMBL/GenBank/DDBJ whole genome shotgun (WGS) entry which is preliminary data.</text>
</comment>
<feature type="region of interest" description="Disordered" evidence="1">
    <location>
        <begin position="169"/>
        <end position="243"/>
    </location>
</feature>
<evidence type="ECO:0000313" key="2">
    <source>
        <dbReference type="EMBL" id="CAF1350621.1"/>
    </source>
</evidence>
<organism evidence="2 4">
    <name type="scientific">Didymodactylos carnosus</name>
    <dbReference type="NCBI Taxonomy" id="1234261"/>
    <lineage>
        <taxon>Eukaryota</taxon>
        <taxon>Metazoa</taxon>
        <taxon>Spiralia</taxon>
        <taxon>Gnathifera</taxon>
        <taxon>Rotifera</taxon>
        <taxon>Eurotatoria</taxon>
        <taxon>Bdelloidea</taxon>
        <taxon>Philodinida</taxon>
        <taxon>Philodinidae</taxon>
        <taxon>Didymodactylos</taxon>
    </lineage>
</organism>
<dbReference type="Proteomes" id="UP000681722">
    <property type="component" value="Unassembled WGS sequence"/>
</dbReference>
<protein>
    <submittedName>
        <fullName evidence="2">Uncharacterized protein</fullName>
    </submittedName>
</protein>
<keyword evidence="4" id="KW-1185">Reference proteome</keyword>
<reference evidence="2" key="1">
    <citation type="submission" date="2021-02" db="EMBL/GenBank/DDBJ databases">
        <authorList>
            <person name="Nowell W R."/>
        </authorList>
    </citation>
    <scope>NUCLEOTIDE SEQUENCE</scope>
</reference>
<accession>A0A815HD29</accession>
<name>A0A815HD29_9BILA</name>